<reference evidence="1 2" key="1">
    <citation type="journal article" date="2018" name="PLoS ONE">
        <title>The draft genome of Kipferlia bialata reveals reductive genome evolution in fornicate parasites.</title>
        <authorList>
            <person name="Tanifuji G."/>
            <person name="Takabayashi S."/>
            <person name="Kume K."/>
            <person name="Takagi M."/>
            <person name="Nakayama T."/>
            <person name="Kamikawa R."/>
            <person name="Inagaki Y."/>
            <person name="Hashimoto T."/>
        </authorList>
    </citation>
    <scope>NUCLEOTIDE SEQUENCE [LARGE SCALE GENOMIC DNA]</scope>
    <source>
        <strain evidence="1">NY0173</strain>
    </source>
</reference>
<keyword evidence="2" id="KW-1185">Reference proteome</keyword>
<gene>
    <name evidence="1" type="ORF">KIPB_011123</name>
</gene>
<feature type="non-terminal residue" evidence="1">
    <location>
        <position position="1"/>
    </location>
</feature>
<dbReference type="EMBL" id="BDIP01004392">
    <property type="protein sequence ID" value="GIQ88792.1"/>
    <property type="molecule type" value="Genomic_DNA"/>
</dbReference>
<dbReference type="Proteomes" id="UP000265618">
    <property type="component" value="Unassembled WGS sequence"/>
</dbReference>
<evidence type="ECO:0000313" key="1">
    <source>
        <dbReference type="EMBL" id="GIQ88792.1"/>
    </source>
</evidence>
<dbReference type="Gene3D" id="3.50.50.60">
    <property type="entry name" value="FAD/NAD(P)-binding domain"/>
    <property type="match status" value="1"/>
</dbReference>
<evidence type="ECO:0000313" key="2">
    <source>
        <dbReference type="Proteomes" id="UP000265618"/>
    </source>
</evidence>
<accession>A0A9K3D623</accession>
<sequence>PFPVLDAAVPEQTQAATLTAASDTANPSEQSRKAELQLMERADALDLELRVRQREIATTPPLFSLFHASGRAFVPKRRSMNHRIVVVGSGDTCRQACQTLLDNSTSSTNMWVLSDTPDVLMPPTSDEVKYGVAEMTVRHVSDACLGARLPVIEGAVQALNKEERCILLANGTLVYYDILLLATEAEP</sequence>
<name>A0A9K3D623_9EUKA</name>
<dbReference type="PANTHER" id="PTHR21178:SF8">
    <property type="entry name" value="CILIA- AND FLAGELLA-ASSOCIATED PROTEIN 61"/>
    <property type="match status" value="1"/>
</dbReference>
<dbReference type="PANTHER" id="PTHR21178">
    <property type="entry name" value="CILIA- AND FLAGELLA-ASSOCIATED PROTEIN 61"/>
    <property type="match status" value="1"/>
</dbReference>
<protein>
    <submittedName>
        <fullName evidence="1">Uncharacterized protein</fullName>
    </submittedName>
</protein>
<feature type="non-terminal residue" evidence="1">
    <location>
        <position position="187"/>
    </location>
</feature>
<comment type="caution">
    <text evidence="1">The sequence shown here is derived from an EMBL/GenBank/DDBJ whole genome shotgun (WGS) entry which is preliminary data.</text>
</comment>
<proteinExistence type="predicted"/>
<dbReference type="InterPro" id="IPR036188">
    <property type="entry name" value="FAD/NAD-bd_sf"/>
</dbReference>
<dbReference type="SUPFAM" id="SSF51905">
    <property type="entry name" value="FAD/NAD(P)-binding domain"/>
    <property type="match status" value="1"/>
</dbReference>
<organism evidence="1 2">
    <name type="scientific">Kipferlia bialata</name>
    <dbReference type="NCBI Taxonomy" id="797122"/>
    <lineage>
        <taxon>Eukaryota</taxon>
        <taxon>Metamonada</taxon>
        <taxon>Carpediemonas-like organisms</taxon>
        <taxon>Kipferlia</taxon>
    </lineage>
</organism>
<dbReference type="OrthoDB" id="382863at2759"/>
<dbReference type="AlphaFoldDB" id="A0A9K3D623"/>
<dbReference type="InterPro" id="IPR038884">
    <property type="entry name" value="CFAP61"/>
</dbReference>